<evidence type="ECO:0000313" key="2">
    <source>
        <dbReference type="Proteomes" id="UP000019460"/>
    </source>
</evidence>
<dbReference type="Proteomes" id="UP000019460">
    <property type="component" value="Unassembled WGS sequence"/>
</dbReference>
<dbReference type="eggNOG" id="COG4701">
    <property type="taxonomic scope" value="Bacteria"/>
</dbReference>
<organism evidence="1 2">
    <name type="scientific">Imhoffiella purpurea</name>
    <dbReference type="NCBI Taxonomy" id="1249627"/>
    <lineage>
        <taxon>Bacteria</taxon>
        <taxon>Pseudomonadati</taxon>
        <taxon>Pseudomonadota</taxon>
        <taxon>Gammaproteobacteria</taxon>
        <taxon>Chromatiales</taxon>
        <taxon>Chromatiaceae</taxon>
        <taxon>Imhoffiella</taxon>
    </lineage>
</organism>
<dbReference type="EMBL" id="AONC01000025">
    <property type="protein sequence ID" value="EXJ15501.1"/>
    <property type="molecule type" value="Genomic_DNA"/>
</dbReference>
<dbReference type="Pfam" id="PF05258">
    <property type="entry name" value="DciA"/>
    <property type="match status" value="1"/>
</dbReference>
<dbReference type="InterPro" id="IPR007922">
    <property type="entry name" value="DciA-like"/>
</dbReference>
<keyword evidence="2" id="KW-1185">Reference proteome</keyword>
<reference evidence="1 2" key="1">
    <citation type="submission" date="2012-11" db="EMBL/GenBank/DDBJ databases">
        <title>Genome assembly of Thiorhodococcus sp. AK35.</title>
        <authorList>
            <person name="Nupur N."/>
            <person name="Khatri I."/>
            <person name="Subramanian S."/>
            <person name="Pinnaka A."/>
        </authorList>
    </citation>
    <scope>NUCLEOTIDE SEQUENCE [LARGE SCALE GENOMIC DNA]</scope>
    <source>
        <strain evidence="1 2">AK35</strain>
    </source>
</reference>
<comment type="caution">
    <text evidence="1">The sequence shown here is derived from an EMBL/GenBank/DDBJ whole genome shotgun (WGS) entry which is preliminary data.</text>
</comment>
<protein>
    <recommendedName>
        <fullName evidence="3">DUF721 domain-containing protein</fullName>
    </recommendedName>
</protein>
<evidence type="ECO:0000313" key="1">
    <source>
        <dbReference type="EMBL" id="EXJ15501.1"/>
    </source>
</evidence>
<sequence>MMKMPATRLAHVQDLLNKHATFRTLVAQRRREIELLEEVRARLPPPLREHCLDASLVEDCLTLFLDSAVWATRVRFLAADIVESLNSPRIARIRTRIRVGRGSTPEGRGDSDRTRGLTSGAARHLLEAAEHMSDPSLRETFRRFALRHVEHTATDEV</sequence>
<accession>W9VET9</accession>
<name>W9VET9_9GAMM</name>
<dbReference type="STRING" id="1249627.D779_1243"/>
<evidence type="ECO:0008006" key="3">
    <source>
        <dbReference type="Google" id="ProtNLM"/>
    </source>
</evidence>
<proteinExistence type="predicted"/>
<dbReference type="AlphaFoldDB" id="W9VET9"/>
<gene>
    <name evidence="1" type="ORF">D779_1243</name>
</gene>